<reference evidence="2 4" key="1">
    <citation type="submission" date="2023-01" db="EMBL/GenBank/DDBJ databases">
        <title>Genome-based reclassification of Anoxybacillus geothermalis as a later heterotypic synonym of Anoxybacillus rupiensis.</title>
        <authorList>
            <person name="Inan Bektas K."/>
            <person name="Canakci S."/>
            <person name="Belduz A.A."/>
            <person name="Guler H.H."/>
        </authorList>
    </citation>
    <scope>NUCLEOTIDE SEQUENCE [LARGE SCALE GENOMIC DNA]</scope>
    <source>
        <strain evidence="2 4">DSM 17127</strain>
    </source>
</reference>
<evidence type="ECO:0000313" key="4">
    <source>
        <dbReference type="Proteomes" id="UP001213979"/>
    </source>
</evidence>
<sequence length="135" mass="15427">MIKITGKITENNYSKNIAAMLERLNQYIVLTEMEQYALQLVLWELISNVIRHSTIKKADVLIHLSTEDITIELIDHGNGFDWRSQITKAPPSLLAPHEGCGLFLIQQLATHVTFDDAGKKARVIIQRAKIEEEFR</sequence>
<dbReference type="Pfam" id="PF13581">
    <property type="entry name" value="HATPase_c_2"/>
    <property type="match status" value="1"/>
</dbReference>
<organism evidence="3 5">
    <name type="scientific">Anoxybacteroides rupiense</name>
    <dbReference type="NCBI Taxonomy" id="311460"/>
    <lineage>
        <taxon>Bacteria</taxon>
        <taxon>Bacillati</taxon>
        <taxon>Bacillota</taxon>
        <taxon>Bacilli</taxon>
        <taxon>Bacillales</taxon>
        <taxon>Anoxybacillaceae</taxon>
        <taxon>Anoxybacteroides</taxon>
    </lineage>
</organism>
<dbReference type="CDD" id="cd16936">
    <property type="entry name" value="HATPase_RsbW-like"/>
    <property type="match status" value="1"/>
</dbReference>
<dbReference type="AlphaFoldDB" id="A0ABD5IUX4"/>
<dbReference type="Proteomes" id="UP001213979">
    <property type="component" value="Unassembled WGS sequence"/>
</dbReference>
<keyword evidence="3" id="KW-0547">Nucleotide-binding</keyword>
<reference evidence="3 5" key="2">
    <citation type="submission" date="2023-03" db="EMBL/GenBank/DDBJ databases">
        <title>Bacillus Genome Sequencing.</title>
        <authorList>
            <person name="Dunlap C."/>
        </authorList>
    </citation>
    <scope>NUCLEOTIDE SEQUENCE [LARGE SCALE GENOMIC DNA]</scope>
    <source>
        <strain evidence="3 5">NRS-38</strain>
    </source>
</reference>
<keyword evidence="4" id="KW-1185">Reference proteome</keyword>
<evidence type="ECO:0000313" key="5">
    <source>
        <dbReference type="Proteomes" id="UP001339962"/>
    </source>
</evidence>
<evidence type="ECO:0000259" key="1">
    <source>
        <dbReference type="Pfam" id="PF13581"/>
    </source>
</evidence>
<accession>A0ABD5IUX4</accession>
<keyword evidence="3" id="KW-0067">ATP-binding</keyword>
<dbReference type="InterPro" id="IPR036890">
    <property type="entry name" value="HATPase_C_sf"/>
</dbReference>
<gene>
    <name evidence="3" type="ORF">P9850_07325</name>
    <name evidence="2" type="ORF">PNH38_16715</name>
</gene>
<dbReference type="EMBL" id="JARTLI010000008">
    <property type="protein sequence ID" value="MED5051673.1"/>
    <property type="molecule type" value="Genomic_DNA"/>
</dbReference>
<dbReference type="InterPro" id="IPR003594">
    <property type="entry name" value="HATPase_dom"/>
</dbReference>
<dbReference type="EMBL" id="JAQOTG010000024">
    <property type="protein sequence ID" value="MDE8565489.1"/>
    <property type="molecule type" value="Genomic_DNA"/>
</dbReference>
<comment type="caution">
    <text evidence="3">The sequence shown here is derived from an EMBL/GenBank/DDBJ whole genome shotgun (WGS) entry which is preliminary data.</text>
</comment>
<proteinExistence type="predicted"/>
<evidence type="ECO:0000313" key="2">
    <source>
        <dbReference type="EMBL" id="MDE8565489.1"/>
    </source>
</evidence>
<feature type="domain" description="Histidine kinase/HSP90-like ATPase" evidence="1">
    <location>
        <begin position="15"/>
        <end position="123"/>
    </location>
</feature>
<evidence type="ECO:0000313" key="3">
    <source>
        <dbReference type="EMBL" id="MED5051673.1"/>
    </source>
</evidence>
<dbReference type="GO" id="GO:0005524">
    <property type="term" value="F:ATP binding"/>
    <property type="evidence" value="ECO:0007669"/>
    <property type="project" value="UniProtKB-KW"/>
</dbReference>
<name>A0ABD5IUX4_9BACL</name>
<dbReference type="Proteomes" id="UP001339962">
    <property type="component" value="Unassembled WGS sequence"/>
</dbReference>
<dbReference type="SUPFAM" id="SSF55874">
    <property type="entry name" value="ATPase domain of HSP90 chaperone/DNA topoisomerase II/histidine kinase"/>
    <property type="match status" value="1"/>
</dbReference>
<dbReference type="Gene3D" id="3.30.565.10">
    <property type="entry name" value="Histidine kinase-like ATPase, C-terminal domain"/>
    <property type="match status" value="1"/>
</dbReference>
<dbReference type="RefSeq" id="WP_066147504.1">
    <property type="nucleotide sequence ID" value="NZ_JACIDF010000001.1"/>
</dbReference>
<protein>
    <submittedName>
        <fullName evidence="3">ATP-binding protein</fullName>
    </submittedName>
</protein>